<evidence type="ECO:0000313" key="1">
    <source>
        <dbReference type="EMBL" id="PTN02341.1"/>
    </source>
</evidence>
<name>A0A2T5BSM8_9RHOB</name>
<reference evidence="1 2" key="1">
    <citation type="submission" date="2018-04" db="EMBL/GenBank/DDBJ databases">
        <title>Genomic Encyclopedia of Archaeal and Bacterial Type Strains, Phase II (KMG-II): from individual species to whole genera.</title>
        <authorList>
            <person name="Goeker M."/>
        </authorList>
    </citation>
    <scope>NUCLEOTIDE SEQUENCE [LARGE SCALE GENOMIC DNA]</scope>
    <source>
        <strain evidence="1 2">DSM 18064</strain>
    </source>
</reference>
<proteinExistence type="predicted"/>
<evidence type="ECO:0000313" key="2">
    <source>
        <dbReference type="Proteomes" id="UP000243859"/>
    </source>
</evidence>
<comment type="caution">
    <text evidence="1">The sequence shown here is derived from an EMBL/GenBank/DDBJ whole genome shotgun (WGS) entry which is preliminary data.</text>
</comment>
<dbReference type="AlphaFoldDB" id="A0A2T5BSM8"/>
<dbReference type="EMBL" id="QAAA01000007">
    <property type="protein sequence ID" value="PTN02341.1"/>
    <property type="molecule type" value="Genomic_DNA"/>
</dbReference>
<accession>A0A2T5BSM8</accession>
<keyword evidence="2" id="KW-1185">Reference proteome</keyword>
<gene>
    <name evidence="1" type="ORF">C8N32_107108</name>
</gene>
<sequence>MEAGRKKGKIQIPEQLPTKFSTETVDMFSLDRDPRIIAAQNRNHIRSDD</sequence>
<dbReference type="Proteomes" id="UP000243859">
    <property type="component" value="Unassembled WGS sequence"/>
</dbReference>
<protein>
    <submittedName>
        <fullName evidence="1">Uncharacterized protein</fullName>
    </submittedName>
</protein>
<organism evidence="1 2">
    <name type="scientific">Rhodovulum imhoffii</name>
    <dbReference type="NCBI Taxonomy" id="365340"/>
    <lineage>
        <taxon>Bacteria</taxon>
        <taxon>Pseudomonadati</taxon>
        <taxon>Pseudomonadota</taxon>
        <taxon>Alphaproteobacteria</taxon>
        <taxon>Rhodobacterales</taxon>
        <taxon>Paracoccaceae</taxon>
        <taxon>Rhodovulum</taxon>
    </lineage>
</organism>